<dbReference type="Proteomes" id="UP000223913">
    <property type="component" value="Unassembled WGS sequence"/>
</dbReference>
<dbReference type="GO" id="GO:0016020">
    <property type="term" value="C:membrane"/>
    <property type="evidence" value="ECO:0007669"/>
    <property type="project" value="TreeGrafter"/>
</dbReference>
<dbReference type="EMBL" id="PDUD01000003">
    <property type="protein sequence ID" value="PHN08091.1"/>
    <property type="molecule type" value="Genomic_DNA"/>
</dbReference>
<name>A0A2D0NHY3_FLAN2</name>
<dbReference type="RefSeq" id="WP_099148610.1">
    <property type="nucleotide sequence ID" value="NZ_PDUD01000003.1"/>
</dbReference>
<dbReference type="InterPro" id="IPR029058">
    <property type="entry name" value="AB_hydrolase_fold"/>
</dbReference>
<dbReference type="SUPFAM" id="SSF53474">
    <property type="entry name" value="alpha/beta-Hydrolases"/>
    <property type="match status" value="1"/>
</dbReference>
<evidence type="ECO:0000313" key="3">
    <source>
        <dbReference type="Proteomes" id="UP000223913"/>
    </source>
</evidence>
<dbReference type="OrthoDB" id="9780932at2"/>
<dbReference type="InterPro" id="IPR000073">
    <property type="entry name" value="AB_hydrolase_1"/>
</dbReference>
<dbReference type="Pfam" id="PF00561">
    <property type="entry name" value="Abhydrolase_1"/>
    <property type="match status" value="1"/>
</dbReference>
<protein>
    <recommendedName>
        <fullName evidence="1">AB hydrolase-1 domain-containing protein</fullName>
    </recommendedName>
</protein>
<dbReference type="AlphaFoldDB" id="A0A2D0NHY3"/>
<organism evidence="2 3">
    <name type="scientific">Flavilitoribacter nigricans (strain ATCC 23147 / DSM 23189 / NBRC 102662 / NCIMB 1420 / SS-2)</name>
    <name type="common">Lewinella nigricans</name>
    <dbReference type="NCBI Taxonomy" id="1122177"/>
    <lineage>
        <taxon>Bacteria</taxon>
        <taxon>Pseudomonadati</taxon>
        <taxon>Bacteroidota</taxon>
        <taxon>Saprospiria</taxon>
        <taxon>Saprospirales</taxon>
        <taxon>Lewinellaceae</taxon>
        <taxon>Flavilitoribacter</taxon>
    </lineage>
</organism>
<proteinExistence type="predicted"/>
<reference evidence="2 3" key="1">
    <citation type="submission" date="2017-10" db="EMBL/GenBank/DDBJ databases">
        <title>The draft genome sequence of Lewinella nigricans NBRC 102662.</title>
        <authorList>
            <person name="Wang K."/>
        </authorList>
    </citation>
    <scope>NUCLEOTIDE SEQUENCE [LARGE SCALE GENOMIC DNA]</scope>
    <source>
        <strain evidence="2 3">NBRC 102662</strain>
    </source>
</reference>
<dbReference type="PANTHER" id="PTHR43798:SF24">
    <property type="entry name" value="CIS-3-ALKYL-4-ALKYLOXETAN-2-ONE DECARBOXYLASE"/>
    <property type="match status" value="1"/>
</dbReference>
<keyword evidence="3" id="KW-1185">Reference proteome</keyword>
<dbReference type="Gene3D" id="3.40.50.1820">
    <property type="entry name" value="alpha/beta hydrolase"/>
    <property type="match status" value="1"/>
</dbReference>
<sequence>MKTFDPKVNAAARPNWLPSELYPFRSHFFNYRGAKIHYLDEGQGLPIVFSHPAVGWSFMYRALIRILSERYRCIAVDYPGFGLSEKPVDYTYSLRGQSEALEALFDHLELERVILLGHDTGGASAFALALRRPEIAMGMILTDTVIFPVSEYPFIINFLNTMEYRLFGWVNRRFNLMMQITSRFAFKTIRLSATESRVYRQSFGTPEKREAIRKILLDLKHDEGLMQQIYQAFKEQWPAVPSLLMCGEKDKLVSGGVYDRIKKLLTNATTLLIPGEEHFPHEGQAELMARQIETWMDRHFVSSGVSNHF</sequence>
<evidence type="ECO:0000259" key="1">
    <source>
        <dbReference type="Pfam" id="PF00561"/>
    </source>
</evidence>
<comment type="caution">
    <text evidence="2">The sequence shown here is derived from an EMBL/GenBank/DDBJ whole genome shotgun (WGS) entry which is preliminary data.</text>
</comment>
<dbReference type="PANTHER" id="PTHR43798">
    <property type="entry name" value="MONOACYLGLYCEROL LIPASE"/>
    <property type="match status" value="1"/>
</dbReference>
<dbReference type="InterPro" id="IPR050266">
    <property type="entry name" value="AB_hydrolase_sf"/>
</dbReference>
<feature type="domain" description="AB hydrolase-1" evidence="1">
    <location>
        <begin position="46"/>
        <end position="282"/>
    </location>
</feature>
<evidence type="ECO:0000313" key="2">
    <source>
        <dbReference type="EMBL" id="PHN08091.1"/>
    </source>
</evidence>
<dbReference type="PRINTS" id="PR00111">
    <property type="entry name" value="ABHYDROLASE"/>
</dbReference>
<accession>A0A2D0NHY3</accession>
<gene>
    <name evidence="2" type="ORF">CRP01_03485</name>
</gene>